<reference evidence="4" key="1">
    <citation type="submission" date="2017-02" db="UniProtKB">
        <authorList>
            <consortium name="WormBaseParasite"/>
        </authorList>
    </citation>
    <scope>IDENTIFICATION</scope>
</reference>
<evidence type="ECO:0000256" key="1">
    <source>
        <dbReference type="SAM" id="Phobius"/>
    </source>
</evidence>
<evidence type="ECO:0000313" key="3">
    <source>
        <dbReference type="Proteomes" id="UP000036681"/>
    </source>
</evidence>
<accession>A0A0M3HFY4</accession>
<dbReference type="WBParaSite" id="ALUE_0000042901-mRNA-1">
    <property type="protein sequence ID" value="ALUE_0000042901-mRNA-1"/>
    <property type="gene ID" value="ALUE_0000042901"/>
</dbReference>
<dbReference type="Pfam" id="PF14560">
    <property type="entry name" value="Ubiquitin_2"/>
    <property type="match status" value="1"/>
</dbReference>
<name>A0A0M3HFY4_ASCLU</name>
<sequence>MVYYREDLFLSLERAVIGSLILTMTTGVINLKILSAANQYPYEKHFPQTMRLSELKNKLQLIVGMTAKAMQVELHDKDGKFIASLTDDLATLEHLGMQIHVSDTSGEIAKLLDSSMIEKYNISDEQYDQRSGEFFLQIVFYN</sequence>
<organism evidence="3 4">
    <name type="scientific">Ascaris lumbricoides</name>
    <name type="common">Giant roundworm</name>
    <dbReference type="NCBI Taxonomy" id="6252"/>
    <lineage>
        <taxon>Eukaryota</taxon>
        <taxon>Metazoa</taxon>
        <taxon>Ecdysozoa</taxon>
        <taxon>Nematoda</taxon>
        <taxon>Chromadorea</taxon>
        <taxon>Rhabditida</taxon>
        <taxon>Spirurina</taxon>
        <taxon>Ascaridomorpha</taxon>
        <taxon>Ascaridoidea</taxon>
        <taxon>Ascarididae</taxon>
        <taxon>Ascaris</taxon>
    </lineage>
</organism>
<dbReference type="InterPro" id="IPR000626">
    <property type="entry name" value="Ubiquitin-like_dom"/>
</dbReference>
<dbReference type="Gene3D" id="3.10.20.90">
    <property type="entry name" value="Phosphatidylinositol 3-kinase Catalytic Subunit, Chain A, domain 1"/>
    <property type="match status" value="1"/>
</dbReference>
<evidence type="ECO:0000313" key="4">
    <source>
        <dbReference type="WBParaSite" id="ALUE_0000042901-mRNA-1"/>
    </source>
</evidence>
<keyword evidence="1" id="KW-0472">Membrane</keyword>
<feature type="transmembrane region" description="Helical" evidence="1">
    <location>
        <begin position="15"/>
        <end position="34"/>
    </location>
</feature>
<protein>
    <submittedName>
        <fullName evidence="4">Ubiquitin-like domain-containing protein</fullName>
    </submittedName>
</protein>
<dbReference type="InterPro" id="IPR029071">
    <property type="entry name" value="Ubiquitin-like_domsf"/>
</dbReference>
<proteinExistence type="predicted"/>
<feature type="domain" description="Ubiquitin-like" evidence="2">
    <location>
        <begin position="28"/>
        <end position="106"/>
    </location>
</feature>
<dbReference type="AlphaFoldDB" id="A0A0M3HFY4"/>
<keyword evidence="1" id="KW-1133">Transmembrane helix</keyword>
<evidence type="ECO:0000259" key="2">
    <source>
        <dbReference type="Pfam" id="PF14560"/>
    </source>
</evidence>
<keyword evidence="1" id="KW-0812">Transmembrane</keyword>
<dbReference type="SUPFAM" id="SSF54236">
    <property type="entry name" value="Ubiquitin-like"/>
    <property type="match status" value="1"/>
</dbReference>
<dbReference type="Proteomes" id="UP000036681">
    <property type="component" value="Unplaced"/>
</dbReference>
<keyword evidence="3" id="KW-1185">Reference proteome</keyword>